<dbReference type="InterPro" id="IPR002659">
    <property type="entry name" value="Glyco_trans_31"/>
</dbReference>
<dbReference type="GO" id="GO:0016758">
    <property type="term" value="F:hexosyltransferase activity"/>
    <property type="evidence" value="ECO:0007669"/>
    <property type="project" value="InterPro"/>
</dbReference>
<evidence type="ECO:0000256" key="11">
    <source>
        <dbReference type="RuleBase" id="RU363063"/>
    </source>
</evidence>
<evidence type="ECO:0000256" key="12">
    <source>
        <dbReference type="SAM" id="MobiDB-lite"/>
    </source>
</evidence>
<evidence type="ECO:0000256" key="10">
    <source>
        <dbReference type="ARBA" id="ARBA00023180"/>
    </source>
</evidence>
<evidence type="ECO:0000256" key="7">
    <source>
        <dbReference type="ARBA" id="ARBA00022989"/>
    </source>
</evidence>
<evidence type="ECO:0000256" key="1">
    <source>
        <dbReference type="ARBA" id="ARBA00004323"/>
    </source>
</evidence>
<dbReference type="EC" id="2.4.1.-" evidence="11"/>
<evidence type="ECO:0000256" key="5">
    <source>
        <dbReference type="ARBA" id="ARBA00022692"/>
    </source>
</evidence>
<keyword evidence="7 11" id="KW-1133">Transmembrane helix</keyword>
<gene>
    <name evidence="13" type="ORF">V1264_009165</name>
</gene>
<sequence length="481" mass="53316">MASSVSRNTLKISLVCLLGFTAFCLVVLEVTLNDQRLEASHQRYSASKGLQRDYPIRQRGMPSMASSASRSVLSPETQQNLSHSPASSQNVGTDLKVSVGEVFRIIAGTSVRNLIDNSSFHDAPASFFTTTPFSNAQQNKKKLTTQRVPSVESSVLLGSFLGAVPPPSIMDHCKLARQGPTATSNQTFTFKSQSLPNGTRPVSCNGCFNANFPGLIENCGVCNTGMGNRSQKVEMVIVILTTHGAVDRRQAIRDTWASVTRNNTAHIRHVFLLGRVKDERSMKSAHEEQARHGDIIMYDFMDSYSNLTLKTLTAMRWATRFCGNARFLLKADDDMWINVPNLLNIARRENATLHTAVGGACRFNEQPIRSKNSKWYASVKAYPEKTYPGFCSGTTYVTSLNVARHVISVSPHVPFFYLEDVYVSLCIQRLGPPFKLKGLRGFFHGWSNPCKLRAEETVTVHQVSPAKLKEIWKAQCPSVTQ</sequence>
<evidence type="ECO:0000256" key="2">
    <source>
        <dbReference type="ARBA" id="ARBA00008661"/>
    </source>
</evidence>
<reference evidence="13 14" key="1">
    <citation type="submission" date="2024-02" db="EMBL/GenBank/DDBJ databases">
        <title>Chromosome-scale genome assembly of the rough periwinkle Littorina saxatilis.</title>
        <authorList>
            <person name="De Jode A."/>
            <person name="Faria R."/>
            <person name="Formenti G."/>
            <person name="Sims Y."/>
            <person name="Smith T.P."/>
            <person name="Tracey A."/>
            <person name="Wood J.M.D."/>
            <person name="Zagrodzka Z.B."/>
            <person name="Johannesson K."/>
            <person name="Butlin R.K."/>
            <person name="Leder E.H."/>
        </authorList>
    </citation>
    <scope>NUCLEOTIDE SEQUENCE [LARGE SCALE GENOMIC DNA]</scope>
    <source>
        <strain evidence="13">Snail1</strain>
        <tissue evidence="13">Muscle</tissue>
    </source>
</reference>
<evidence type="ECO:0000256" key="4">
    <source>
        <dbReference type="ARBA" id="ARBA00022679"/>
    </source>
</evidence>
<feature type="region of interest" description="Disordered" evidence="12">
    <location>
        <begin position="65"/>
        <end position="90"/>
    </location>
</feature>
<dbReference type="Proteomes" id="UP001374579">
    <property type="component" value="Unassembled WGS sequence"/>
</dbReference>
<feature type="compositionally biased region" description="Polar residues" evidence="12">
    <location>
        <begin position="76"/>
        <end position="90"/>
    </location>
</feature>
<evidence type="ECO:0000256" key="8">
    <source>
        <dbReference type="ARBA" id="ARBA00023034"/>
    </source>
</evidence>
<keyword evidence="3 11" id="KW-0328">Glycosyltransferase</keyword>
<feature type="transmembrane region" description="Helical" evidence="11">
    <location>
        <begin position="12"/>
        <end position="32"/>
    </location>
</feature>
<evidence type="ECO:0000256" key="6">
    <source>
        <dbReference type="ARBA" id="ARBA00022968"/>
    </source>
</evidence>
<evidence type="ECO:0000313" key="13">
    <source>
        <dbReference type="EMBL" id="KAK7091494.1"/>
    </source>
</evidence>
<comment type="caution">
    <text evidence="13">The sequence shown here is derived from an EMBL/GenBank/DDBJ whole genome shotgun (WGS) entry which is preliminary data.</text>
</comment>
<keyword evidence="5 11" id="KW-0812">Transmembrane</keyword>
<evidence type="ECO:0000313" key="14">
    <source>
        <dbReference type="Proteomes" id="UP001374579"/>
    </source>
</evidence>
<dbReference type="AlphaFoldDB" id="A0AAN9ARR3"/>
<keyword evidence="9 11" id="KW-0472">Membrane</keyword>
<dbReference type="GO" id="GO:0000139">
    <property type="term" value="C:Golgi membrane"/>
    <property type="evidence" value="ECO:0007669"/>
    <property type="project" value="UniProtKB-SubCell"/>
</dbReference>
<dbReference type="GO" id="GO:0006493">
    <property type="term" value="P:protein O-linked glycosylation"/>
    <property type="evidence" value="ECO:0007669"/>
    <property type="project" value="TreeGrafter"/>
</dbReference>
<dbReference type="Pfam" id="PF01762">
    <property type="entry name" value="Galactosyl_T"/>
    <property type="match status" value="1"/>
</dbReference>
<organism evidence="13 14">
    <name type="scientific">Littorina saxatilis</name>
    <dbReference type="NCBI Taxonomy" id="31220"/>
    <lineage>
        <taxon>Eukaryota</taxon>
        <taxon>Metazoa</taxon>
        <taxon>Spiralia</taxon>
        <taxon>Lophotrochozoa</taxon>
        <taxon>Mollusca</taxon>
        <taxon>Gastropoda</taxon>
        <taxon>Caenogastropoda</taxon>
        <taxon>Littorinimorpha</taxon>
        <taxon>Littorinoidea</taxon>
        <taxon>Littorinidae</taxon>
        <taxon>Littorina</taxon>
    </lineage>
</organism>
<accession>A0AAN9ARR3</accession>
<dbReference type="EMBL" id="JBAMIC010000022">
    <property type="protein sequence ID" value="KAK7091494.1"/>
    <property type="molecule type" value="Genomic_DNA"/>
</dbReference>
<comment type="subcellular location">
    <subcellularLocation>
        <location evidence="1 11">Golgi apparatus membrane</location>
        <topology evidence="1 11">Single-pass type II membrane protein</topology>
    </subcellularLocation>
</comment>
<keyword evidence="14" id="KW-1185">Reference proteome</keyword>
<keyword evidence="10" id="KW-0325">Glycoprotein</keyword>
<dbReference type="PANTHER" id="PTHR11214">
    <property type="entry name" value="BETA-1,3-N-ACETYLGLUCOSAMINYLTRANSFERASE"/>
    <property type="match status" value="1"/>
</dbReference>
<keyword evidence="4" id="KW-0808">Transferase</keyword>
<comment type="similarity">
    <text evidence="2 11">Belongs to the glycosyltransferase 31 family.</text>
</comment>
<feature type="compositionally biased region" description="Low complexity" evidence="12">
    <location>
        <begin position="65"/>
        <end position="75"/>
    </location>
</feature>
<keyword evidence="8 11" id="KW-0333">Golgi apparatus</keyword>
<keyword evidence="6 11" id="KW-0735">Signal-anchor</keyword>
<dbReference type="PANTHER" id="PTHR11214:SF314">
    <property type="entry name" value="HEXOSYLTRANSFERASE"/>
    <property type="match status" value="1"/>
</dbReference>
<protein>
    <recommendedName>
        <fullName evidence="11">Hexosyltransferase</fullName>
        <ecNumber evidence="11">2.4.1.-</ecNumber>
    </recommendedName>
</protein>
<evidence type="ECO:0000256" key="3">
    <source>
        <dbReference type="ARBA" id="ARBA00022676"/>
    </source>
</evidence>
<proteinExistence type="inferred from homology"/>
<evidence type="ECO:0000256" key="9">
    <source>
        <dbReference type="ARBA" id="ARBA00023136"/>
    </source>
</evidence>
<name>A0AAN9ARR3_9CAEN</name>
<dbReference type="Gene3D" id="3.90.550.50">
    <property type="match status" value="1"/>
</dbReference>
<dbReference type="FunFam" id="3.90.550.50:FF:000001">
    <property type="entry name" value="Hexosyltransferase"/>
    <property type="match status" value="1"/>
</dbReference>